<gene>
    <name evidence="1" type="ORF">BKA24_001732</name>
</gene>
<evidence type="ECO:0008006" key="3">
    <source>
        <dbReference type="Google" id="ProtNLM"/>
    </source>
</evidence>
<dbReference type="Gene3D" id="3.30.420.240">
    <property type="match status" value="1"/>
</dbReference>
<protein>
    <recommendedName>
        <fullName evidence="3">Terminase-like family protein</fullName>
    </recommendedName>
</protein>
<dbReference type="AlphaFoldDB" id="A0A7W7BSS8"/>
<dbReference type="RefSeq" id="WP_184217127.1">
    <property type="nucleotide sequence ID" value="NZ_JACHMD010000001.1"/>
</dbReference>
<comment type="caution">
    <text evidence="1">The sequence shown here is derived from an EMBL/GenBank/DDBJ whole genome shotgun (WGS) entry which is preliminary data.</text>
</comment>
<keyword evidence="2" id="KW-1185">Reference proteome</keyword>
<evidence type="ECO:0000313" key="1">
    <source>
        <dbReference type="EMBL" id="MBB4667023.1"/>
    </source>
</evidence>
<evidence type="ECO:0000313" key="2">
    <source>
        <dbReference type="Proteomes" id="UP000573729"/>
    </source>
</evidence>
<sequence>MLLDGVAFDSAIQELTERSKKSLYRTDFAAWLSDVMHERMYAKMAEISHDVLFGKNPRTLIKSANGTGKTHGAARWVLYWITVYPADESLAICTAPTLAQVRMGIFAYLKEAYGYQKTLAQSQGRAMPWPGWISEQDAWQYHTPGGNRVLAVARVPGASDAVSQFQGLRKTGGRNFIMLDEAGGVKEPIYRAIDKLMTSDDSRMAGIGNPDNLGTPFHERFIDERFAREYQLHTITAYETPNLTGEVVYPDNPEKERLLRSGLTSARFVFEMERMLKTGGEIVYDPKFDAERNLTGTPNGAFKSMVDGEFPAEGDNTFFSGTHIGNARAREIDPTGSRVIIGFDPAAMGGDESVVMVNRGGHCRIFGETISYDEGGQTRQTTGLWSHEDEVTAARRIHAIATHLGAHEVRIDAGGLGSGIAAQLMRLPEFREKCYELIKVDGSRPSQNKRRWANTRAENHDQLRDLLRGESLDLDPDDKALRSQLQAVTFDYDKYRAIAITPKKEMRTEMNGSPDRLDALILATINTKPLTENELRGLEGGETLLQDPRDLLDELFDPESEWYPM</sequence>
<reference evidence="1 2" key="1">
    <citation type="submission" date="2020-08" db="EMBL/GenBank/DDBJ databases">
        <title>Sequencing the genomes of 1000 actinobacteria strains.</title>
        <authorList>
            <person name="Klenk H.-P."/>
        </authorList>
    </citation>
    <scope>NUCLEOTIDE SEQUENCE [LARGE SCALE GENOMIC DNA]</scope>
    <source>
        <strain evidence="1 2">DSM 24947</strain>
    </source>
</reference>
<accession>A0A7W7BSS8</accession>
<dbReference type="Gene3D" id="3.40.50.300">
    <property type="entry name" value="P-loop containing nucleotide triphosphate hydrolases"/>
    <property type="match status" value="1"/>
</dbReference>
<proteinExistence type="predicted"/>
<dbReference type="EMBL" id="JACHMD010000001">
    <property type="protein sequence ID" value="MBB4667023.1"/>
    <property type="molecule type" value="Genomic_DNA"/>
</dbReference>
<dbReference type="SUPFAM" id="SSF52540">
    <property type="entry name" value="P-loop containing nucleoside triphosphate hydrolases"/>
    <property type="match status" value="1"/>
</dbReference>
<dbReference type="InterPro" id="IPR027417">
    <property type="entry name" value="P-loop_NTPase"/>
</dbReference>
<name>A0A7W7BSS8_9MICO</name>
<dbReference type="Proteomes" id="UP000573729">
    <property type="component" value="Unassembled WGS sequence"/>
</dbReference>
<organism evidence="1 2">
    <name type="scientific">Microbacterium marinum</name>
    <dbReference type="NCBI Taxonomy" id="421115"/>
    <lineage>
        <taxon>Bacteria</taxon>
        <taxon>Bacillati</taxon>
        <taxon>Actinomycetota</taxon>
        <taxon>Actinomycetes</taxon>
        <taxon>Micrococcales</taxon>
        <taxon>Microbacteriaceae</taxon>
        <taxon>Microbacterium</taxon>
    </lineage>
</organism>